<dbReference type="InParanoid" id="A0A194X3Q3"/>
<comment type="subunit">
    <text evidence="2">Component of the Golgi-associated retrograde protein (GARP) complex.</text>
</comment>
<comment type="subcellular location">
    <subcellularLocation>
        <location evidence="2">Golgi apparatus</location>
        <location evidence="2">trans-Golgi network</location>
    </subcellularLocation>
</comment>
<dbReference type="GO" id="GO:0032456">
    <property type="term" value="P:endocytic recycling"/>
    <property type="evidence" value="ECO:0007669"/>
    <property type="project" value="TreeGrafter"/>
</dbReference>
<sequence length="304" mass="33785">MSTIASPRDSSVTGRRIPLISTPTSSSRPSLELPRSVDNSPNPSGTPSTLPPKRNRAALREYYNLKKNAAPSSSIIPEVDAASETSSIHSYAFSDVAESELDKEGFDAEAYVKKVLREKDLKELLVTYGGVLREIGALEAEKKALVYDNYSKLISATEMIGRLRGGMDPLDPMARTLDPAVEGIFRRAEEIREGMRRGLPEGMGKEVSREDREVEGRRKKTRDVVVRVLETPERVRILVADGKVDEARRVWEPALKLLQRWKERGVGGVDVVDCIEDGEAALRGEPADEKSWVNVRNENRDLNS</sequence>
<feature type="compositionally biased region" description="Low complexity" evidence="3">
    <location>
        <begin position="16"/>
        <end position="36"/>
    </location>
</feature>
<comment type="similarity">
    <text evidence="1 2">Belongs to the VPS51 family.</text>
</comment>
<dbReference type="PANTHER" id="PTHR15954">
    <property type="entry name" value="VACUOLAR PROTEIN SORTING-ASSOCIATED PROTEIN 51 HOMOLOG"/>
    <property type="match status" value="1"/>
</dbReference>
<dbReference type="Pfam" id="PF08700">
    <property type="entry name" value="VPS51_Exo84_N"/>
    <property type="match status" value="1"/>
</dbReference>
<dbReference type="GO" id="GO:0015031">
    <property type="term" value="P:protein transport"/>
    <property type="evidence" value="ECO:0007669"/>
    <property type="project" value="UniProtKB-UniRule"/>
</dbReference>
<dbReference type="RefSeq" id="XP_018069175.1">
    <property type="nucleotide sequence ID" value="XM_018215288.1"/>
</dbReference>
<gene>
    <name evidence="4" type="ORF">LY89DRAFT_686460</name>
</gene>
<accession>A0A194X3Q3</accession>
<name>A0A194X3Q3_MOLSC</name>
<dbReference type="KEGG" id="psco:LY89DRAFT_686460"/>
<dbReference type="GO" id="GO:0005829">
    <property type="term" value="C:cytosol"/>
    <property type="evidence" value="ECO:0007669"/>
    <property type="project" value="GOC"/>
</dbReference>
<dbReference type="GO" id="GO:0048193">
    <property type="term" value="P:Golgi vesicle transport"/>
    <property type="evidence" value="ECO:0007669"/>
    <property type="project" value="TreeGrafter"/>
</dbReference>
<dbReference type="GO" id="GO:0006869">
    <property type="term" value="P:lipid transport"/>
    <property type="evidence" value="ECO:0007669"/>
    <property type="project" value="UniProtKB-UniRule"/>
</dbReference>
<evidence type="ECO:0000313" key="5">
    <source>
        <dbReference type="Proteomes" id="UP000070700"/>
    </source>
</evidence>
<dbReference type="GeneID" id="28825014"/>
<keyword evidence="2" id="KW-0813">Transport</keyword>
<keyword evidence="2" id="KW-0333">Golgi apparatus</keyword>
<dbReference type="InterPro" id="IPR014812">
    <property type="entry name" value="Vps51"/>
</dbReference>
<proteinExistence type="inferred from homology"/>
<keyword evidence="2" id="KW-0445">Lipid transport</keyword>
<evidence type="ECO:0000313" key="4">
    <source>
        <dbReference type="EMBL" id="KUJ14820.1"/>
    </source>
</evidence>
<evidence type="ECO:0000256" key="3">
    <source>
        <dbReference type="SAM" id="MobiDB-lite"/>
    </source>
</evidence>
<keyword evidence="2" id="KW-0653">Protein transport</keyword>
<dbReference type="STRING" id="149040.A0A194X3Q3"/>
<evidence type="ECO:0000256" key="1">
    <source>
        <dbReference type="ARBA" id="ARBA00006080"/>
    </source>
</evidence>
<comment type="function">
    <text evidence="2">Acts as component of the GARP complex that is involved in retrograde transport from early and late endosomes to the trans-Golgi network (TGN).</text>
</comment>
<protein>
    <recommendedName>
        <fullName evidence="2">Vacuolar protein sorting-associated protein 51 homolog</fullName>
    </recommendedName>
</protein>
<dbReference type="GO" id="GO:0016020">
    <property type="term" value="C:membrane"/>
    <property type="evidence" value="ECO:0007669"/>
    <property type="project" value="TreeGrafter"/>
</dbReference>
<feature type="compositionally biased region" description="Polar residues" evidence="3">
    <location>
        <begin position="1"/>
        <end position="13"/>
    </location>
</feature>
<dbReference type="PANTHER" id="PTHR15954:SF4">
    <property type="entry name" value="VACUOLAR PROTEIN SORTING-ASSOCIATED PROTEIN 51 HOMOLOG"/>
    <property type="match status" value="1"/>
</dbReference>
<dbReference type="GO" id="GO:0000938">
    <property type="term" value="C:GARP complex"/>
    <property type="evidence" value="ECO:0007669"/>
    <property type="project" value="UniProtKB-UniRule"/>
</dbReference>
<dbReference type="AlphaFoldDB" id="A0A194X3Q3"/>
<reference evidence="4 5" key="1">
    <citation type="submission" date="2015-10" db="EMBL/GenBank/DDBJ databases">
        <title>Full genome of DAOMC 229536 Phialocephala scopiformis, a fungal endophyte of spruce producing the potent anti-insectan compound rugulosin.</title>
        <authorList>
            <consortium name="DOE Joint Genome Institute"/>
            <person name="Walker A.K."/>
            <person name="Frasz S.L."/>
            <person name="Seifert K.A."/>
            <person name="Miller J.D."/>
            <person name="Mondo S.J."/>
            <person name="Labutti K."/>
            <person name="Lipzen A."/>
            <person name="Dockter R."/>
            <person name="Kennedy M."/>
            <person name="Grigoriev I.V."/>
            <person name="Spatafora J.W."/>
        </authorList>
    </citation>
    <scope>NUCLEOTIDE SEQUENCE [LARGE SCALE GENOMIC DNA]</scope>
    <source>
        <strain evidence="4 5">CBS 120377</strain>
    </source>
</reference>
<keyword evidence="5" id="KW-1185">Reference proteome</keyword>
<organism evidence="4 5">
    <name type="scientific">Mollisia scopiformis</name>
    <name type="common">Conifer needle endophyte fungus</name>
    <name type="synonym">Phialocephala scopiformis</name>
    <dbReference type="NCBI Taxonomy" id="149040"/>
    <lineage>
        <taxon>Eukaryota</taxon>
        <taxon>Fungi</taxon>
        <taxon>Dikarya</taxon>
        <taxon>Ascomycota</taxon>
        <taxon>Pezizomycotina</taxon>
        <taxon>Leotiomycetes</taxon>
        <taxon>Helotiales</taxon>
        <taxon>Mollisiaceae</taxon>
        <taxon>Mollisia</taxon>
    </lineage>
</organism>
<dbReference type="GO" id="GO:1990745">
    <property type="term" value="C:EARP complex"/>
    <property type="evidence" value="ECO:0007669"/>
    <property type="project" value="TreeGrafter"/>
</dbReference>
<feature type="compositionally biased region" description="Polar residues" evidence="3">
    <location>
        <begin position="37"/>
        <end position="48"/>
    </location>
</feature>
<evidence type="ECO:0000256" key="2">
    <source>
        <dbReference type="RuleBase" id="RU368010"/>
    </source>
</evidence>
<feature type="region of interest" description="Disordered" evidence="3">
    <location>
        <begin position="1"/>
        <end position="55"/>
    </location>
</feature>
<dbReference type="GO" id="GO:0007030">
    <property type="term" value="P:Golgi organization"/>
    <property type="evidence" value="ECO:0007669"/>
    <property type="project" value="UniProtKB-UniRule"/>
</dbReference>
<dbReference type="EMBL" id="KQ947419">
    <property type="protein sequence ID" value="KUJ14820.1"/>
    <property type="molecule type" value="Genomic_DNA"/>
</dbReference>
<dbReference type="GO" id="GO:0042147">
    <property type="term" value="P:retrograde transport, endosome to Golgi"/>
    <property type="evidence" value="ECO:0007669"/>
    <property type="project" value="UniProtKB-UniRule"/>
</dbReference>
<dbReference type="OrthoDB" id="203678at2759"/>
<dbReference type="Proteomes" id="UP000070700">
    <property type="component" value="Unassembled WGS sequence"/>
</dbReference>